<dbReference type="Gene3D" id="1.25.40.10">
    <property type="entry name" value="Tetratricopeptide repeat domain"/>
    <property type="match status" value="3"/>
</dbReference>
<dbReference type="Proteomes" id="UP001595906">
    <property type="component" value="Unassembled WGS sequence"/>
</dbReference>
<evidence type="ECO:0000313" key="2">
    <source>
        <dbReference type="Proteomes" id="UP001595906"/>
    </source>
</evidence>
<proteinExistence type="predicted"/>
<dbReference type="RefSeq" id="WP_379014699.1">
    <property type="nucleotide sequence ID" value="NZ_JBHSDC010000027.1"/>
</dbReference>
<keyword evidence="2" id="KW-1185">Reference proteome</keyword>
<dbReference type="SUPFAM" id="SSF48452">
    <property type="entry name" value="TPR-like"/>
    <property type="match status" value="2"/>
</dbReference>
<gene>
    <name evidence="1" type="ORF">ACFOW1_12565</name>
</gene>
<dbReference type="PANTHER" id="PTHR37423:SF2">
    <property type="entry name" value="MEMBRANE-BOUND LYTIC MUREIN TRANSGLYCOSYLASE C"/>
    <property type="match status" value="1"/>
</dbReference>
<dbReference type="Pfam" id="PF13432">
    <property type="entry name" value="TPR_16"/>
    <property type="match status" value="1"/>
</dbReference>
<dbReference type="InterPro" id="IPR019734">
    <property type="entry name" value="TPR_rpt"/>
</dbReference>
<comment type="caution">
    <text evidence="1">The sequence shown here is derived from an EMBL/GenBank/DDBJ whole genome shotgun (WGS) entry which is preliminary data.</text>
</comment>
<evidence type="ECO:0000313" key="1">
    <source>
        <dbReference type="EMBL" id="MFC4232728.1"/>
    </source>
</evidence>
<dbReference type="InterPro" id="IPR011990">
    <property type="entry name" value="TPR-like_helical_dom_sf"/>
</dbReference>
<dbReference type="SMART" id="SM00028">
    <property type="entry name" value="TPR"/>
    <property type="match status" value="3"/>
</dbReference>
<name>A0ABV8PXW7_9BACT</name>
<protein>
    <submittedName>
        <fullName evidence="1">Tetratricopeptide repeat protein</fullName>
    </submittedName>
</protein>
<sequence>MAQPYATIDLDKDKPKQYENRQLRSEKTGEKKLTANKRLFQNAFTHYNYYFNANNKLNDIITRSKLAFKDDYTKLLPFYNYSLDVTANEKTELDSVIYKCTAGILLHDLRNDWIDNLYLLLGKAYLLRKKYDSAAIVFQYINYAWAPKDDGYDIILGSNASNTNGVFTVSTNEKASIFKKAFSTAPSRNESLLWEARNYLEQDKIGDATGLLSILNSDPVFPKRLQTDLQELLAYNYYKQGSYDSAASHLKRALSNAENRFETARWEYLCGQMYALANKNDDAIDMFDRSIAHTTDPVMEVYARLNYVDLASSKRNNGIQSNLLEMYRLARREKYIRYRDIIYQAIAIIEKRLNNIPNTKLALNEGIKNANPENAALKQKSLLMLADIYYNEKNYPIAANYYDSIQTNLLPQNDKDKVESIRPTLKNISTNIRIIERQDSLQYLAKLSDAERNSYVKKLVRKLRKEQGLKDDAAFEALDNAAFGSPTATVGLFDNKSTSDFYFSNTTLKQKGFSEFKAKWGVRQNVDNWQRQAVTQNVAPSLFTDVDDIAKGLNKGTTNDKPKDLSVEGLMGDIPLTEDQLFASNASIAKAYFANGISFQNELQDYPSAIACFDSLLTRFPNDDRRPQAMLNLAFCYKQISQVVKADSLNRLLKTSYPKQKFTNIFANEMTARDTANAIYQNVYNLFVEGKFEQAKEAKKQADSQLGKSYWTPQLLYIESIYYVKQKDDSTAINRLNSLVSNFPKSPLADKAKTMIDVLKRRAEIEAHLTNFNEEKKEDDATKRIDLSEPTGIKLAPATIAKIDTVRKSPALVAKPIEIKIENKLVVSDSKTFQFVPTDEHYAALLLDKVDETFAGEVKNAFNRFNRERYASTKLNITNITITSQYSMMLIGPFANASDALDYIDKTKPSAAGRIIPWLQASKYSFSIISNKNLDILKTGKEVALYTQFLKGIFPDKF</sequence>
<dbReference type="EMBL" id="JBHSDC010000027">
    <property type="protein sequence ID" value="MFC4232728.1"/>
    <property type="molecule type" value="Genomic_DNA"/>
</dbReference>
<reference evidence="2" key="1">
    <citation type="journal article" date="2019" name="Int. J. Syst. Evol. Microbiol.">
        <title>The Global Catalogue of Microorganisms (GCM) 10K type strain sequencing project: providing services to taxonomists for standard genome sequencing and annotation.</title>
        <authorList>
            <consortium name="The Broad Institute Genomics Platform"/>
            <consortium name="The Broad Institute Genome Sequencing Center for Infectious Disease"/>
            <person name="Wu L."/>
            <person name="Ma J."/>
        </authorList>
    </citation>
    <scope>NUCLEOTIDE SEQUENCE [LARGE SCALE GENOMIC DNA]</scope>
    <source>
        <strain evidence="2">CECT 8010</strain>
    </source>
</reference>
<accession>A0ABV8PXW7</accession>
<dbReference type="PANTHER" id="PTHR37423">
    <property type="entry name" value="SOLUBLE LYTIC MUREIN TRANSGLYCOSYLASE-RELATED"/>
    <property type="match status" value="1"/>
</dbReference>
<organism evidence="1 2">
    <name type="scientific">Parasediminibacterium paludis</name>
    <dbReference type="NCBI Taxonomy" id="908966"/>
    <lineage>
        <taxon>Bacteria</taxon>
        <taxon>Pseudomonadati</taxon>
        <taxon>Bacteroidota</taxon>
        <taxon>Chitinophagia</taxon>
        <taxon>Chitinophagales</taxon>
        <taxon>Chitinophagaceae</taxon>
        <taxon>Parasediminibacterium</taxon>
    </lineage>
</organism>